<feature type="domain" description="ATP-grasp" evidence="2">
    <location>
        <begin position="132"/>
        <end position="322"/>
    </location>
</feature>
<sequence>MGGNGFDTSVPAVVFKLDPNVMHHGGLGVIRGLGRVGVPVYAVQEHAYAPAAHSRYLRGHWVWRPDPDDVDEVLRGLRRVAERIGRVSVLFPTDDAGAIFLAEHGAALREWFHFPDPPRHLPRTVAGKYSMHRMCRELGVPCAEAAMVDTLAQAEEFAAGTGFPLVAKLATPWRKGGELRSTTIVHNGQDLAEVYRLGAGASLLLQEYLPGGRDHDWFFHGYCDRDSRCRAAFVGLKERSYPAHAGLTSLGRWAENAQLRGQAEQLLHRIGFRGIVDLDFRWDARDSQYKLLDFNPRLGAQFRLFTDTAGVDVALAAYLDLTGQPVPPGEAVPGRRFLVENYDPIAALRYWRDGELDPLTWARSMRAVGETAWFAADDLVPFALMCLWMGARAAGRPLRKLPLRAGKESR</sequence>
<evidence type="ECO:0000256" key="1">
    <source>
        <dbReference type="PROSITE-ProRule" id="PRU00409"/>
    </source>
</evidence>
<evidence type="ECO:0000313" key="3">
    <source>
        <dbReference type="EMBL" id="GAA2775840.1"/>
    </source>
</evidence>
<evidence type="ECO:0000313" key="4">
    <source>
        <dbReference type="Proteomes" id="UP001500979"/>
    </source>
</evidence>
<proteinExistence type="predicted"/>
<dbReference type="PROSITE" id="PS50975">
    <property type="entry name" value="ATP_GRASP"/>
    <property type="match status" value="1"/>
</dbReference>
<comment type="caution">
    <text evidence="3">The sequence shown here is derived from an EMBL/GenBank/DDBJ whole genome shotgun (WGS) entry which is preliminary data.</text>
</comment>
<dbReference type="RefSeq" id="WP_344677692.1">
    <property type="nucleotide sequence ID" value="NZ_BAAAUX010000002.1"/>
</dbReference>
<keyword evidence="1" id="KW-0067">ATP-binding</keyword>
<dbReference type="InterPro" id="IPR011761">
    <property type="entry name" value="ATP-grasp"/>
</dbReference>
<reference evidence="3 4" key="1">
    <citation type="journal article" date="2019" name="Int. J. Syst. Evol. Microbiol.">
        <title>The Global Catalogue of Microorganisms (GCM) 10K type strain sequencing project: providing services to taxonomists for standard genome sequencing and annotation.</title>
        <authorList>
            <consortium name="The Broad Institute Genomics Platform"/>
            <consortium name="The Broad Institute Genome Sequencing Center for Infectious Disease"/>
            <person name="Wu L."/>
            <person name="Ma J."/>
        </authorList>
    </citation>
    <scope>NUCLEOTIDE SEQUENCE [LARGE SCALE GENOMIC DNA]</scope>
    <source>
        <strain evidence="3 4">JCM 9383</strain>
    </source>
</reference>
<accession>A0ABN3V2H9</accession>
<evidence type="ECO:0000259" key="2">
    <source>
        <dbReference type="PROSITE" id="PS50975"/>
    </source>
</evidence>
<dbReference type="EMBL" id="BAAAUX010000002">
    <property type="protein sequence ID" value="GAA2775840.1"/>
    <property type="molecule type" value="Genomic_DNA"/>
</dbReference>
<dbReference type="Gene3D" id="3.30.470.20">
    <property type="entry name" value="ATP-grasp fold, B domain"/>
    <property type="match status" value="1"/>
</dbReference>
<gene>
    <name evidence="3" type="ORF">GCM10010470_05240</name>
</gene>
<keyword evidence="4" id="KW-1185">Reference proteome</keyword>
<dbReference type="Proteomes" id="UP001500979">
    <property type="component" value="Unassembled WGS sequence"/>
</dbReference>
<dbReference type="SUPFAM" id="SSF56059">
    <property type="entry name" value="Glutathione synthetase ATP-binding domain-like"/>
    <property type="match status" value="1"/>
</dbReference>
<organism evidence="3 4">
    <name type="scientific">Saccharopolyspora taberi</name>
    <dbReference type="NCBI Taxonomy" id="60895"/>
    <lineage>
        <taxon>Bacteria</taxon>
        <taxon>Bacillati</taxon>
        <taxon>Actinomycetota</taxon>
        <taxon>Actinomycetes</taxon>
        <taxon>Pseudonocardiales</taxon>
        <taxon>Pseudonocardiaceae</taxon>
        <taxon>Saccharopolyspora</taxon>
    </lineage>
</organism>
<name>A0ABN3V2H9_9PSEU</name>
<protein>
    <recommendedName>
        <fullName evidence="2">ATP-grasp domain-containing protein</fullName>
    </recommendedName>
</protein>
<keyword evidence="1" id="KW-0547">Nucleotide-binding</keyword>
<dbReference type="Gene3D" id="3.30.1490.20">
    <property type="entry name" value="ATP-grasp fold, A domain"/>
    <property type="match status" value="1"/>
</dbReference>
<dbReference type="InterPro" id="IPR013815">
    <property type="entry name" value="ATP_grasp_subdomain_1"/>
</dbReference>